<evidence type="ECO:0000259" key="5">
    <source>
        <dbReference type="Pfam" id="PF21076"/>
    </source>
</evidence>
<accession>A0ABT5YI90</accession>
<evidence type="ECO:0000256" key="1">
    <source>
        <dbReference type="ARBA" id="ARBA00023002"/>
    </source>
</evidence>
<dbReference type="InterPro" id="IPR049059">
    <property type="entry name" value="NAD_Glu_DH_HM1"/>
</dbReference>
<gene>
    <name evidence="7" type="ORF">P2G67_01535</name>
</gene>
<evidence type="ECO:0000259" key="2">
    <source>
        <dbReference type="Pfam" id="PF05088"/>
    </source>
</evidence>
<comment type="caution">
    <text evidence="7">The sequence shown here is derived from an EMBL/GenBank/DDBJ whole genome shotgun (WGS) entry which is preliminary data.</text>
</comment>
<evidence type="ECO:0000259" key="4">
    <source>
        <dbReference type="Pfam" id="PF21075"/>
    </source>
</evidence>
<dbReference type="SUPFAM" id="SSF53223">
    <property type="entry name" value="Aminoacid dehydrogenase-like, N-terminal domain"/>
    <property type="match status" value="1"/>
</dbReference>
<keyword evidence="1" id="KW-0560">Oxidoreductase</keyword>
<feature type="domain" description="NAD-glutamate dehydrogenase N-terminal ACT1" evidence="4">
    <location>
        <begin position="44"/>
        <end position="186"/>
    </location>
</feature>
<dbReference type="Pfam" id="PF21075">
    <property type="entry name" value="GDH_ACT1"/>
    <property type="match status" value="1"/>
</dbReference>
<dbReference type="InterPro" id="IPR049058">
    <property type="entry name" value="NAD_Glu_DH_HM2"/>
</dbReference>
<dbReference type="PIRSF" id="PIRSF036761">
    <property type="entry name" value="GDH_Mll4104"/>
    <property type="match status" value="1"/>
</dbReference>
<evidence type="ECO:0000313" key="8">
    <source>
        <dbReference type="Proteomes" id="UP001215503"/>
    </source>
</evidence>
<keyword evidence="8" id="KW-1185">Reference proteome</keyword>
<dbReference type="PANTHER" id="PTHR43403:SF1">
    <property type="entry name" value="NAD-SPECIFIC GLUTAMATE DEHYDROGENASE"/>
    <property type="match status" value="1"/>
</dbReference>
<dbReference type="PANTHER" id="PTHR43403">
    <property type="entry name" value="NAD-SPECIFIC GLUTAMATE DEHYDROGENASE"/>
    <property type="match status" value="1"/>
</dbReference>
<feature type="domain" description="NAD-glutamate dehydrogenase ACT3" evidence="6">
    <location>
        <begin position="563"/>
        <end position="640"/>
    </location>
</feature>
<dbReference type="Pfam" id="PF05088">
    <property type="entry name" value="Bac_GDH_CD"/>
    <property type="match status" value="1"/>
</dbReference>
<dbReference type="RefSeq" id="WP_275819319.1">
    <property type="nucleotide sequence ID" value="NZ_JARHUD010000001.1"/>
</dbReference>
<dbReference type="SUPFAM" id="SSF51735">
    <property type="entry name" value="NAD(P)-binding Rossmann-fold domains"/>
    <property type="match status" value="1"/>
</dbReference>
<dbReference type="InterPro" id="IPR028971">
    <property type="entry name" value="NAD-GDH_cat"/>
</dbReference>
<organism evidence="7 8">
    <name type="scientific">Aquibaculum arenosum</name>
    <dbReference type="NCBI Taxonomy" id="3032591"/>
    <lineage>
        <taxon>Bacteria</taxon>
        <taxon>Pseudomonadati</taxon>
        <taxon>Pseudomonadota</taxon>
        <taxon>Alphaproteobacteria</taxon>
        <taxon>Rhodospirillales</taxon>
        <taxon>Rhodovibrionaceae</taxon>
        <taxon>Aquibaculum</taxon>
    </lineage>
</organism>
<dbReference type="InterPro" id="IPR049062">
    <property type="entry name" value="NAD_Glu_DH_ACT2"/>
</dbReference>
<evidence type="ECO:0000259" key="6">
    <source>
        <dbReference type="Pfam" id="PF21077"/>
    </source>
</evidence>
<dbReference type="Pfam" id="PF21078">
    <property type="entry name" value="GDH_HM3"/>
    <property type="match status" value="1"/>
</dbReference>
<dbReference type="Gene3D" id="3.40.50.720">
    <property type="entry name" value="NAD(P)-binding Rossmann-like Domain"/>
    <property type="match status" value="1"/>
</dbReference>
<feature type="domain" description="NAD-glutamate dehydrogenase ACT2" evidence="5">
    <location>
        <begin position="420"/>
        <end position="507"/>
    </location>
</feature>
<dbReference type="Pfam" id="PF21074">
    <property type="entry name" value="GDH_C"/>
    <property type="match status" value="1"/>
</dbReference>
<dbReference type="Pfam" id="PF21076">
    <property type="entry name" value="GDH_ACT2"/>
    <property type="match status" value="1"/>
</dbReference>
<feature type="domain" description="NAD-specific glutamate dehydrogenase C-terminal" evidence="3">
    <location>
        <begin position="1281"/>
        <end position="1614"/>
    </location>
</feature>
<dbReference type="InterPro" id="IPR048381">
    <property type="entry name" value="GDH_C"/>
</dbReference>
<protein>
    <submittedName>
        <fullName evidence="7">NAD-glutamate dehydrogenase</fullName>
    </submittedName>
</protein>
<dbReference type="EMBL" id="JARHUD010000001">
    <property type="protein sequence ID" value="MDF2094654.1"/>
    <property type="molecule type" value="Genomic_DNA"/>
</dbReference>
<dbReference type="InterPro" id="IPR036291">
    <property type="entry name" value="NAD(P)-bd_dom_sf"/>
</dbReference>
<dbReference type="Pfam" id="PF21079">
    <property type="entry name" value="GDH_HM2"/>
    <property type="match status" value="1"/>
</dbReference>
<dbReference type="InterPro" id="IPR049064">
    <property type="entry name" value="NAD_Glu_DH_ACT3"/>
</dbReference>
<dbReference type="Proteomes" id="UP001215503">
    <property type="component" value="Unassembled WGS sequence"/>
</dbReference>
<evidence type="ECO:0000259" key="3">
    <source>
        <dbReference type="Pfam" id="PF21074"/>
    </source>
</evidence>
<evidence type="ECO:0000313" key="7">
    <source>
        <dbReference type="EMBL" id="MDF2094654.1"/>
    </source>
</evidence>
<name>A0ABT5YI90_9PROT</name>
<dbReference type="InterPro" id="IPR024727">
    <property type="entry name" value="NAD_Glu_DH_N_ACT1"/>
</dbReference>
<feature type="domain" description="NAD-glutamate dehydrogenase catalytic" evidence="2">
    <location>
        <begin position="740"/>
        <end position="1235"/>
    </location>
</feature>
<reference evidence="7 8" key="1">
    <citation type="submission" date="2023-03" db="EMBL/GenBank/DDBJ databases">
        <title>Fodinicurvata sp. CAU 1616 isolated from sea sendiment.</title>
        <authorList>
            <person name="Kim W."/>
        </authorList>
    </citation>
    <scope>NUCLEOTIDE SEQUENCE [LARGE SCALE GENOMIC DNA]</scope>
    <source>
        <strain evidence="7 8">CAU 1616</strain>
    </source>
</reference>
<dbReference type="InterPro" id="IPR007780">
    <property type="entry name" value="NAD_Glu_DH_bac"/>
</dbReference>
<dbReference type="Pfam" id="PF21077">
    <property type="entry name" value="GDH_ACT3"/>
    <property type="match status" value="1"/>
</dbReference>
<dbReference type="Pfam" id="PF21073">
    <property type="entry name" value="GDH_HM1"/>
    <property type="match status" value="1"/>
</dbReference>
<dbReference type="InterPro" id="IPR046346">
    <property type="entry name" value="Aminoacid_DH-like_N_sf"/>
</dbReference>
<proteinExistence type="predicted"/>
<sequence>MPAQEMGEDMAKRARKQCNELVETALEAVLSRGAADNCPALEVFARAFLADAPPEDVRHETPDNLAGMALDLFRFARQRDEASQAKIKVYDPTPEQEGWSSAHSAVAIVNNDMPFLVDSVTAELNRLGAEVFLVVHPILLVRRDAEGRLDSLAEATDPDADGRPESHMLLLISEQPRERHAEIAAGLEAVLADVRNAVEDWRLMRQRCRELLRELERDPPSLPREEIIEGIDFLEWLDDDHFTYLGYREYAFRGKGAEAVADIDAESGLGILRDPDYSIFAGLRSLGKLPSDVRAWVKSPQLVRITKANRRATVHRRVPMDTIAVKRFDRAGHVIGERVFVGLFTSTAYSRSPRQIPLLRRKVDDTIAAAGFVPGSHNGKALLHILETYPRDELFQIDAAELHQIAEGILHLQERQRTALFVRRDPFERFVSAMIFVPRDRFDTNLRLKLQNKVAEAYAGRVESFGTQIGESPLARLHVIVRTERGRVPKVDVEALESELAEVARSWIDLLEQGLVQAHGEEQGLRRFAQWQRAFPASYQEDFKESDAVADIAKIERLMEGSDLEVDLYRPQAAPRSVLRFKVYIRGRQLALSDMLPMLENMGLRVLGEVPYAVRPGDGEEEYWIHDFDLERPAGEADLEAVRDAFHEVFSHVWFDRMENDGFNRLVLAAGLRAREIQILRAYCKYLRQAQIPFSQAYMEATLAANPDLTRKLAELFMQRFDPELQESGGAAAQGLVDAVQAGLEEVANLDEDRIIRRYLNLILSTLRTNYFQQAEDGSAKPTIAFKLDAGAIEELPAPRPYREIFVYSPRVEGVHLRFGSVARGGLRWSDRKEDFRTEVLGLVKAQQVKNAVIVPVGAKGGFVAKRLPPPEAGRDAWMAEGVEAYKAFIRALLDVTDNLDGDRVVPPERVVRYDADDPYMVVAADKGTATFSDIANGVAVDYGFWLDDAFASGGSAGYDHKAMGITARGAWESVKRHFRELGRDIQTEDFTVIGCGDMSGDVFGNGMLLSRHIKLVGAFNHLHIFVDPDPDPAASWVERKRLFELPRSAWTDYDAKLISKGGGIFDRKAKSVPVSEEMRRCFGLEADSVTPNQLISAMLKAEVDLLWFGGIGTYVKARDESHPEVGDRANDSIRVNGNDLRARVIGEGANLGMTQRGRIEYALAGGRLNTDAIDNSAGVDCSDHEVNIKVLLGAAAKRGRLARKRRDALLERMTDEVASLVLRDNYLQSQTISVTNMLGTRLLDRLGRFMRALERAGQLNRALEFLPDEETLAERVANGVGLTRPEIAVLLAYAKLDLYQQLLASDMPDDPWLERDLFAYFPEPLQQDFAADIRRHRLRRELVATQVSNELVNRLGITFIHEAREKTGLPSSAVARAFVATRDLLNLPALWHDIEALDNRVPARAQIAMLLTCGRATEHLTSWLLRSASQVADIQSCVERYAAGLTRLSEALPGLLADHRRHLLESEAAGFSEQGVPEPLATRVATVAQVATAADVVRLADECGRDLDVVAAAYFRVGTRFGFDWLREAAAQLPRDLAWNRLAITALIDDLYESQARIAAAILAKAGDYEDRMAEWLEPRALVAARSDQLIGELQAMAAPNLAMLTVANRQLKTLTESS</sequence>
<dbReference type="InterPro" id="IPR049056">
    <property type="entry name" value="NAD_Glu_DH_HM3"/>
</dbReference>